<comment type="caution">
    <text evidence="2">The sequence shown here is derived from an EMBL/GenBank/DDBJ whole genome shotgun (WGS) entry which is preliminary data.</text>
</comment>
<feature type="transmembrane region" description="Helical" evidence="1">
    <location>
        <begin position="7"/>
        <end position="28"/>
    </location>
</feature>
<protein>
    <submittedName>
        <fullName evidence="2">Uncharacterized protein</fullName>
    </submittedName>
</protein>
<sequence length="222" mass="23245">MAARVGLWPAVTIFAVLAFSIAVALLVYDRLGGVAFAIASLLLGPFAGPVLLLAATGSAISPTKINNAPEVAELTKAERISSEIAEGRRPLTRASSVPALAHVFASGTLIDQQTALAAVARQYTPELHSVLERALASDIPAVRVQAAAILAHLRDSFSRRARALIADETGLSGTEHETEITTVSTSGFIDAATTAEIERRWRPTPLGKPLAGAVSHLRADVI</sequence>
<dbReference type="AlphaFoldDB" id="A0A6P0CKJ2"/>
<organism evidence="2 3">
    <name type="scientific">Sulfitobacter sediminilitoris</name>
    <dbReference type="NCBI Taxonomy" id="2698830"/>
    <lineage>
        <taxon>Bacteria</taxon>
        <taxon>Pseudomonadati</taxon>
        <taxon>Pseudomonadota</taxon>
        <taxon>Alphaproteobacteria</taxon>
        <taxon>Rhodobacterales</taxon>
        <taxon>Roseobacteraceae</taxon>
        <taxon>Sulfitobacter</taxon>
    </lineage>
</organism>
<keyword evidence="1" id="KW-1133">Transmembrane helix</keyword>
<keyword evidence="1" id="KW-0812">Transmembrane</keyword>
<evidence type="ECO:0000256" key="1">
    <source>
        <dbReference type="SAM" id="Phobius"/>
    </source>
</evidence>
<evidence type="ECO:0000313" key="2">
    <source>
        <dbReference type="EMBL" id="NEK24974.1"/>
    </source>
</evidence>
<evidence type="ECO:0000313" key="3">
    <source>
        <dbReference type="Proteomes" id="UP000468591"/>
    </source>
</evidence>
<feature type="transmembrane region" description="Helical" evidence="1">
    <location>
        <begin position="34"/>
        <end position="55"/>
    </location>
</feature>
<proteinExistence type="predicted"/>
<reference evidence="2 3" key="1">
    <citation type="submission" date="2020-01" db="EMBL/GenBank/DDBJ databases">
        <title>Sulfitobacter sediminilitoris sp. nov., isolated from a tidal flat.</title>
        <authorList>
            <person name="Park S."/>
            <person name="Yoon J.-H."/>
        </authorList>
    </citation>
    <scope>NUCLEOTIDE SEQUENCE [LARGE SCALE GENOMIC DNA]</scope>
    <source>
        <strain evidence="2 3">JBTF-M27</strain>
    </source>
</reference>
<dbReference type="Proteomes" id="UP000468591">
    <property type="component" value="Unassembled WGS sequence"/>
</dbReference>
<keyword evidence="1" id="KW-0472">Membrane</keyword>
<gene>
    <name evidence="2" type="ORF">GV827_21630</name>
</gene>
<dbReference type="EMBL" id="JAABNT010000030">
    <property type="protein sequence ID" value="NEK24974.1"/>
    <property type="molecule type" value="Genomic_DNA"/>
</dbReference>
<keyword evidence="3" id="KW-1185">Reference proteome</keyword>
<accession>A0A6P0CKJ2</accession>
<name>A0A6P0CKJ2_9RHOB</name>